<dbReference type="SUPFAM" id="SSF56784">
    <property type="entry name" value="HAD-like"/>
    <property type="match status" value="1"/>
</dbReference>
<dbReference type="RefSeq" id="WP_159482659.1">
    <property type="nucleotide sequence ID" value="NZ_BAAATH010000008.1"/>
</dbReference>
<name>A0A640SJM7_9ACTN</name>
<dbReference type="InterPro" id="IPR006439">
    <property type="entry name" value="HAD-SF_hydro_IA"/>
</dbReference>
<organism evidence="1 2">
    <name type="scientific">Streptomyces caniferus</name>
    <dbReference type="NCBI Taxonomy" id="285557"/>
    <lineage>
        <taxon>Bacteria</taxon>
        <taxon>Bacillati</taxon>
        <taxon>Actinomycetota</taxon>
        <taxon>Actinomycetes</taxon>
        <taxon>Kitasatosporales</taxon>
        <taxon>Streptomycetaceae</taxon>
        <taxon>Streptomyces</taxon>
    </lineage>
</organism>
<dbReference type="AlphaFoldDB" id="A0A640SJM7"/>
<evidence type="ECO:0000313" key="2">
    <source>
        <dbReference type="Proteomes" id="UP000435837"/>
    </source>
</evidence>
<gene>
    <name evidence="1" type="ORF">Scani_79070</name>
</gene>
<dbReference type="PRINTS" id="PR00413">
    <property type="entry name" value="HADHALOGNASE"/>
</dbReference>
<proteinExistence type="predicted"/>
<comment type="caution">
    <text evidence="1">The sequence shown here is derived from an EMBL/GenBank/DDBJ whole genome shotgun (WGS) entry which is preliminary data.</text>
</comment>
<reference evidence="1 2" key="1">
    <citation type="submission" date="2019-12" db="EMBL/GenBank/DDBJ databases">
        <title>Whole genome shotgun sequence of Streptomyces caniferus NBRC 15389.</title>
        <authorList>
            <person name="Ichikawa N."/>
            <person name="Kimura A."/>
            <person name="Kitahashi Y."/>
            <person name="Komaki H."/>
            <person name="Tamura T."/>
        </authorList>
    </citation>
    <scope>NUCLEOTIDE SEQUENCE [LARGE SCALE GENOMIC DNA]</scope>
    <source>
        <strain evidence="1 2">NBRC 15389</strain>
    </source>
</reference>
<dbReference type="Gene3D" id="1.10.150.240">
    <property type="entry name" value="Putative phosphatase, domain 2"/>
    <property type="match status" value="1"/>
</dbReference>
<dbReference type="PANTHER" id="PTHR43481:SF4">
    <property type="entry name" value="GLYCEROL-1-PHOSPHATE PHOSPHOHYDROLASE 1-RELATED"/>
    <property type="match status" value="1"/>
</dbReference>
<dbReference type="Pfam" id="PF00702">
    <property type="entry name" value="Hydrolase"/>
    <property type="match status" value="1"/>
</dbReference>
<sequence length="216" mass="22349">MKFSAEALLFDSDETLVSSMKSVFRCWLQWADAHGLTIAEIMEVQPHGRPAAAIVADLLPAEEVASAVALLEQAEVDDAIAGGVVPVPGSRELLASLPVDRWAVVTSGTRRVADARLAAAGVRAAHVVTVDDITHHKPDPEPFLLAAQRLGVDPKRCVAFEDAPAGLASARAAGMATVAVTTTHDASALDADVVIADLSAVTTCATDAGVELTIAV</sequence>
<protein>
    <submittedName>
        <fullName evidence="1">Phosphatase</fullName>
    </submittedName>
</protein>
<dbReference type="SFLD" id="SFLDG01129">
    <property type="entry name" value="C1.5:_HAD__Beta-PGM__Phosphata"/>
    <property type="match status" value="1"/>
</dbReference>
<dbReference type="GO" id="GO:0050308">
    <property type="term" value="F:sugar-phosphatase activity"/>
    <property type="evidence" value="ECO:0007669"/>
    <property type="project" value="TreeGrafter"/>
</dbReference>
<dbReference type="InterPro" id="IPR036412">
    <property type="entry name" value="HAD-like_sf"/>
</dbReference>
<dbReference type="OrthoDB" id="9800058at2"/>
<dbReference type="NCBIfam" id="TIGR01509">
    <property type="entry name" value="HAD-SF-IA-v3"/>
    <property type="match status" value="1"/>
</dbReference>
<dbReference type="SFLD" id="SFLDS00003">
    <property type="entry name" value="Haloacid_Dehalogenase"/>
    <property type="match status" value="1"/>
</dbReference>
<dbReference type="Gene3D" id="3.40.50.1000">
    <property type="entry name" value="HAD superfamily/HAD-like"/>
    <property type="match status" value="1"/>
</dbReference>
<dbReference type="PANTHER" id="PTHR43481">
    <property type="entry name" value="FRUCTOSE-1-PHOSPHATE PHOSPHATASE"/>
    <property type="match status" value="1"/>
</dbReference>
<dbReference type="InterPro" id="IPR051806">
    <property type="entry name" value="HAD-like_SPP"/>
</dbReference>
<evidence type="ECO:0000313" key="1">
    <source>
        <dbReference type="EMBL" id="GFE11639.1"/>
    </source>
</evidence>
<dbReference type="InterPro" id="IPR023198">
    <property type="entry name" value="PGP-like_dom2"/>
</dbReference>
<dbReference type="EMBL" id="BLIN01000007">
    <property type="protein sequence ID" value="GFE11639.1"/>
    <property type="molecule type" value="Genomic_DNA"/>
</dbReference>
<dbReference type="InterPro" id="IPR023214">
    <property type="entry name" value="HAD_sf"/>
</dbReference>
<accession>A0A640SJM7</accession>
<dbReference type="Proteomes" id="UP000435837">
    <property type="component" value="Unassembled WGS sequence"/>
</dbReference>